<dbReference type="EMBL" id="ML978123">
    <property type="protein sequence ID" value="KAF2101215.1"/>
    <property type="molecule type" value="Genomic_DNA"/>
</dbReference>
<evidence type="ECO:0000313" key="5">
    <source>
        <dbReference type="Proteomes" id="UP000799772"/>
    </source>
</evidence>
<name>A0A9P4M8N1_9PEZI</name>
<dbReference type="GO" id="GO:0006635">
    <property type="term" value="P:fatty acid beta-oxidation"/>
    <property type="evidence" value="ECO:0007669"/>
    <property type="project" value="TreeGrafter"/>
</dbReference>
<proteinExistence type="inferred from homology"/>
<evidence type="ECO:0000256" key="1">
    <source>
        <dbReference type="ARBA" id="ARBA00004685"/>
    </source>
</evidence>
<dbReference type="Proteomes" id="UP000799772">
    <property type="component" value="Unassembled WGS sequence"/>
</dbReference>
<dbReference type="InterPro" id="IPR029045">
    <property type="entry name" value="ClpP/crotonase-like_dom_sf"/>
</dbReference>
<comment type="similarity">
    <text evidence="2">Belongs to the enoyl-CoA hydratase/isomerase family.</text>
</comment>
<dbReference type="InterPro" id="IPR001753">
    <property type="entry name" value="Enoyl-CoA_hydra/iso"/>
</dbReference>
<evidence type="ECO:0000256" key="3">
    <source>
        <dbReference type="ARBA" id="ARBA00023026"/>
    </source>
</evidence>
<protein>
    <submittedName>
        <fullName evidence="4">ClpP/crotonase</fullName>
    </submittedName>
</protein>
<dbReference type="SUPFAM" id="SSF52096">
    <property type="entry name" value="ClpP/crotonase"/>
    <property type="match status" value="1"/>
</dbReference>
<keyword evidence="3" id="KW-0843">Virulence</keyword>
<sequence length="225" mass="24658">MDTVTKCLQNLEKEDDGLRAVFLSATIAGADLNFMRDIDSPASARTFIQHIDLLCRTIQDFSVPVVAVTDGPCLGAGMEVAAACDLRVATRQGTVFGMPETRVGLPSVVQATLIPGLVGWGRARELLYFGDVIDADVALQWGFVNAVVDREALDDKIKEWEDKFSKTAPGALVAQKALMRTWEERGTGRPGIDASIEAFGRAFETGEPRRSIEAHFMERSKRKKQ</sequence>
<dbReference type="AlphaFoldDB" id="A0A9P4M8N1"/>
<organism evidence="4 5">
    <name type="scientific">Rhizodiscina lignyota</name>
    <dbReference type="NCBI Taxonomy" id="1504668"/>
    <lineage>
        <taxon>Eukaryota</taxon>
        <taxon>Fungi</taxon>
        <taxon>Dikarya</taxon>
        <taxon>Ascomycota</taxon>
        <taxon>Pezizomycotina</taxon>
        <taxon>Dothideomycetes</taxon>
        <taxon>Pleosporomycetidae</taxon>
        <taxon>Aulographales</taxon>
        <taxon>Rhizodiscinaceae</taxon>
        <taxon>Rhizodiscina</taxon>
    </lineage>
</organism>
<dbReference type="OrthoDB" id="410701at2759"/>
<keyword evidence="5" id="KW-1185">Reference proteome</keyword>
<comment type="caution">
    <text evidence="4">The sequence shown here is derived from an EMBL/GenBank/DDBJ whole genome shotgun (WGS) entry which is preliminary data.</text>
</comment>
<dbReference type="PANTHER" id="PTHR11941">
    <property type="entry name" value="ENOYL-COA HYDRATASE-RELATED"/>
    <property type="match status" value="1"/>
</dbReference>
<evidence type="ECO:0000313" key="4">
    <source>
        <dbReference type="EMBL" id="KAF2101215.1"/>
    </source>
</evidence>
<gene>
    <name evidence="4" type="ORF">NA57DRAFT_34192</name>
</gene>
<dbReference type="Gene3D" id="3.90.226.10">
    <property type="entry name" value="2-enoyl-CoA Hydratase, Chain A, domain 1"/>
    <property type="match status" value="1"/>
</dbReference>
<dbReference type="Pfam" id="PF00378">
    <property type="entry name" value="ECH_1"/>
    <property type="match status" value="1"/>
</dbReference>
<reference evidence="4" key="1">
    <citation type="journal article" date="2020" name="Stud. Mycol.">
        <title>101 Dothideomycetes genomes: a test case for predicting lifestyles and emergence of pathogens.</title>
        <authorList>
            <person name="Haridas S."/>
            <person name="Albert R."/>
            <person name="Binder M."/>
            <person name="Bloem J."/>
            <person name="Labutti K."/>
            <person name="Salamov A."/>
            <person name="Andreopoulos B."/>
            <person name="Baker S."/>
            <person name="Barry K."/>
            <person name="Bills G."/>
            <person name="Bluhm B."/>
            <person name="Cannon C."/>
            <person name="Castanera R."/>
            <person name="Culley D."/>
            <person name="Daum C."/>
            <person name="Ezra D."/>
            <person name="Gonzalez J."/>
            <person name="Henrissat B."/>
            <person name="Kuo A."/>
            <person name="Liang C."/>
            <person name="Lipzen A."/>
            <person name="Lutzoni F."/>
            <person name="Magnuson J."/>
            <person name="Mondo S."/>
            <person name="Nolan M."/>
            <person name="Ohm R."/>
            <person name="Pangilinan J."/>
            <person name="Park H.-J."/>
            <person name="Ramirez L."/>
            <person name="Alfaro M."/>
            <person name="Sun H."/>
            <person name="Tritt A."/>
            <person name="Yoshinaga Y."/>
            <person name="Zwiers L.-H."/>
            <person name="Turgeon B."/>
            <person name="Goodwin S."/>
            <person name="Spatafora J."/>
            <person name="Crous P."/>
            <person name="Grigoriev I."/>
        </authorList>
    </citation>
    <scope>NUCLEOTIDE SEQUENCE</scope>
    <source>
        <strain evidence="4">CBS 133067</strain>
    </source>
</reference>
<dbReference type="PANTHER" id="PTHR11941:SF171">
    <property type="entry name" value="SD19268P"/>
    <property type="match status" value="1"/>
</dbReference>
<dbReference type="GO" id="GO:0005739">
    <property type="term" value="C:mitochondrion"/>
    <property type="evidence" value="ECO:0007669"/>
    <property type="project" value="TreeGrafter"/>
</dbReference>
<accession>A0A9P4M8N1</accession>
<evidence type="ECO:0000256" key="2">
    <source>
        <dbReference type="ARBA" id="ARBA00005254"/>
    </source>
</evidence>
<dbReference type="CDD" id="cd06558">
    <property type="entry name" value="crotonase-like"/>
    <property type="match status" value="1"/>
</dbReference>
<comment type="pathway">
    <text evidence="1">Mycotoxin biosynthesis.</text>
</comment>